<gene>
    <name evidence="2" type="ORF">S06H3_06907</name>
</gene>
<dbReference type="EMBL" id="BARV01002737">
    <property type="protein sequence ID" value="GAH95570.1"/>
    <property type="molecule type" value="Genomic_DNA"/>
</dbReference>
<reference evidence="2" key="1">
    <citation type="journal article" date="2014" name="Front. Microbiol.">
        <title>High frequency of phylogenetically diverse reductive dehalogenase-homologous genes in deep subseafloor sedimentary metagenomes.</title>
        <authorList>
            <person name="Kawai M."/>
            <person name="Futagami T."/>
            <person name="Toyoda A."/>
            <person name="Takaki Y."/>
            <person name="Nishi S."/>
            <person name="Hori S."/>
            <person name="Arai W."/>
            <person name="Tsubouchi T."/>
            <person name="Morono Y."/>
            <person name="Uchiyama I."/>
            <person name="Ito T."/>
            <person name="Fujiyama A."/>
            <person name="Inagaki F."/>
            <person name="Takami H."/>
        </authorList>
    </citation>
    <scope>NUCLEOTIDE SEQUENCE</scope>
    <source>
        <strain evidence="2">Expedition CK06-06</strain>
    </source>
</reference>
<dbReference type="Pfam" id="PF25302">
    <property type="entry name" value="NADase_transloc"/>
    <property type="match status" value="1"/>
</dbReference>
<proteinExistence type="predicted"/>
<feature type="domain" description="NAD glycohydrolase translocation F5/8 type C" evidence="1">
    <location>
        <begin position="4"/>
        <end position="85"/>
    </location>
</feature>
<name>X1KPL9_9ZZZZ</name>
<sequence length="105" mass="12184">METGESLYVGFEENIQSIFIVNGYAKTKNIFYKNNRVKKIKISILVGINKPGYVSDLYVLYDATKFKHDTIIQLEDTMAPQEIEFPFDCEELNQFKKSSLQSFVK</sequence>
<evidence type="ECO:0000259" key="1">
    <source>
        <dbReference type="Pfam" id="PF25302"/>
    </source>
</evidence>
<evidence type="ECO:0000313" key="2">
    <source>
        <dbReference type="EMBL" id="GAH95570.1"/>
    </source>
</evidence>
<dbReference type="InterPro" id="IPR057561">
    <property type="entry name" value="NADase_transloc"/>
</dbReference>
<dbReference type="NCBIfam" id="NF047619">
    <property type="entry name" value="NADase_discoid"/>
    <property type="match status" value="1"/>
</dbReference>
<accession>X1KPL9</accession>
<dbReference type="AlphaFoldDB" id="X1KPL9"/>
<protein>
    <recommendedName>
        <fullName evidence="1">NAD glycohydrolase translocation F5/8 type C domain-containing protein</fullName>
    </recommendedName>
</protein>
<comment type="caution">
    <text evidence="2">The sequence shown here is derived from an EMBL/GenBank/DDBJ whole genome shotgun (WGS) entry which is preliminary data.</text>
</comment>
<organism evidence="2">
    <name type="scientific">marine sediment metagenome</name>
    <dbReference type="NCBI Taxonomy" id="412755"/>
    <lineage>
        <taxon>unclassified sequences</taxon>
        <taxon>metagenomes</taxon>
        <taxon>ecological metagenomes</taxon>
    </lineage>
</organism>